<dbReference type="OrthoDB" id="2692121at2"/>
<keyword evidence="2" id="KW-1185">Reference proteome</keyword>
<dbReference type="AlphaFoldDB" id="A0A0A2TCY6"/>
<organism evidence="1 2">
    <name type="scientific">Pontibacillus yanchengensis Y32</name>
    <dbReference type="NCBI Taxonomy" id="1385514"/>
    <lineage>
        <taxon>Bacteria</taxon>
        <taxon>Bacillati</taxon>
        <taxon>Bacillota</taxon>
        <taxon>Bacilli</taxon>
        <taxon>Bacillales</taxon>
        <taxon>Bacillaceae</taxon>
        <taxon>Pontibacillus</taxon>
    </lineage>
</organism>
<dbReference type="Proteomes" id="UP000030147">
    <property type="component" value="Unassembled WGS sequence"/>
</dbReference>
<accession>A0A0A2TCY6</accession>
<dbReference type="PROSITE" id="PS51257">
    <property type="entry name" value="PROKAR_LIPOPROTEIN"/>
    <property type="match status" value="1"/>
</dbReference>
<evidence type="ECO:0000313" key="1">
    <source>
        <dbReference type="EMBL" id="KGP73379.1"/>
    </source>
</evidence>
<name>A0A0A2TCY6_9BACI</name>
<gene>
    <name evidence="1" type="ORF">N782_05470</name>
</gene>
<dbReference type="eggNOG" id="ENOG5032AVJ">
    <property type="taxonomic scope" value="Bacteria"/>
</dbReference>
<dbReference type="RefSeq" id="WP_036817833.1">
    <property type="nucleotide sequence ID" value="NZ_AVBF01000014.1"/>
</dbReference>
<sequence>MKRSLLLFIIVITALLSGCGQQSNSHTLEELEEEYPSLKKQLSTLTEEERERVKIPDYIPFHVTNVEAVVSPDEKDSIVELVFTNGTLNLHVMIMEGNNDVYQHQKQTVELANGGKANYSINEFGKKLYWSDKQTNGTYIIKLMSFTPENKMNYTKNDVVHIANSMYPSIS</sequence>
<dbReference type="EMBL" id="AVBF01000014">
    <property type="protein sequence ID" value="KGP73379.1"/>
    <property type="molecule type" value="Genomic_DNA"/>
</dbReference>
<proteinExistence type="predicted"/>
<evidence type="ECO:0000313" key="2">
    <source>
        <dbReference type="Proteomes" id="UP000030147"/>
    </source>
</evidence>
<reference evidence="1 2" key="1">
    <citation type="journal article" date="2015" name="Stand. Genomic Sci.">
        <title>High quality draft genome sequence of the moderately halophilic bacterium Pontibacillus yanchengensis Y32(T) and comparison among Pontibacillus genomes.</title>
        <authorList>
            <person name="Huang J."/>
            <person name="Qiao Z.X."/>
            <person name="Tang J.W."/>
            <person name="Wang G."/>
        </authorList>
    </citation>
    <scope>NUCLEOTIDE SEQUENCE [LARGE SCALE GENOMIC DNA]</scope>
    <source>
        <strain evidence="1 2">Y32</strain>
    </source>
</reference>
<comment type="caution">
    <text evidence="1">The sequence shown here is derived from an EMBL/GenBank/DDBJ whole genome shotgun (WGS) entry which is preliminary data.</text>
</comment>
<dbReference type="STRING" id="1385514.N782_05470"/>
<evidence type="ECO:0008006" key="3">
    <source>
        <dbReference type="Google" id="ProtNLM"/>
    </source>
</evidence>
<protein>
    <recommendedName>
        <fullName evidence="3">DUF4367 domain-containing protein</fullName>
    </recommendedName>
</protein>